<evidence type="ECO:0000256" key="2">
    <source>
        <dbReference type="ARBA" id="ARBA00023002"/>
    </source>
</evidence>
<dbReference type="PROSITE" id="PS00061">
    <property type="entry name" value="ADH_SHORT"/>
    <property type="match status" value="1"/>
</dbReference>
<dbReference type="SUPFAM" id="SSF51735">
    <property type="entry name" value="NAD(P)-binding Rossmann-fold domains"/>
    <property type="match status" value="1"/>
</dbReference>
<reference evidence="4 5" key="1">
    <citation type="submission" date="2020-05" db="EMBL/GenBank/DDBJ databases">
        <title>Genome sequence of Kribbella sandramycini ATCC 39419.</title>
        <authorList>
            <person name="Maclea K.S."/>
            <person name="Fair J.L."/>
        </authorList>
    </citation>
    <scope>NUCLEOTIDE SEQUENCE [LARGE SCALE GENOMIC DNA]</scope>
    <source>
        <strain evidence="4 5">ATCC 39419</strain>
    </source>
</reference>
<dbReference type="PRINTS" id="PR00080">
    <property type="entry name" value="SDRFAMILY"/>
</dbReference>
<dbReference type="InterPro" id="IPR002347">
    <property type="entry name" value="SDR_fam"/>
</dbReference>
<dbReference type="GO" id="GO:0016491">
    <property type="term" value="F:oxidoreductase activity"/>
    <property type="evidence" value="ECO:0007669"/>
    <property type="project" value="UniProtKB-KW"/>
</dbReference>
<proteinExistence type="inferred from homology"/>
<keyword evidence="5" id="KW-1185">Reference proteome</keyword>
<protein>
    <submittedName>
        <fullName evidence="3">NAD(P)-dependent dehydrogenase (Short-subunit alcohol dehydrogenase family)</fullName>
    </submittedName>
    <submittedName>
        <fullName evidence="4">SDR family oxidoreductase</fullName>
    </submittedName>
</protein>
<dbReference type="Gene3D" id="3.40.50.720">
    <property type="entry name" value="NAD(P)-binding Rossmann-like Domain"/>
    <property type="match status" value="1"/>
</dbReference>
<name>A0A7Y4KW42_9ACTN</name>
<dbReference type="CDD" id="cd05233">
    <property type="entry name" value="SDR_c"/>
    <property type="match status" value="1"/>
</dbReference>
<accession>A0A7Y4KW42</accession>
<dbReference type="EMBL" id="JACHKF010000001">
    <property type="protein sequence ID" value="MBB6567749.1"/>
    <property type="molecule type" value="Genomic_DNA"/>
</dbReference>
<sequence length="273" mass="28566">MGRLTGKVAIITGASGLLGLAGVRAILDEGARVVAMGRSAKVEEQAKEFVAAGADVTPFRGDVSSEQDMAEVVDLAKRTYGRLDTLWNNAGLTDSGWMEHDGDVTTTSLEHLLHTFEVNAASVFLGAKYAIPVMAETGGGSIINTSSMQTAGGDMVMVSYGASKAAVEYLTLSVAASFGHLGIRSNAIAPGVIPPPGAEHVPIEAWPEWSRPQSLIRSSQSLDIAGEARDVAAAVVYLASDEARFLTGQVIRIDGGVTGHLPTLSERRKFIAS</sequence>
<evidence type="ECO:0000313" key="6">
    <source>
        <dbReference type="Proteomes" id="UP000553957"/>
    </source>
</evidence>
<dbReference type="Proteomes" id="UP000553957">
    <property type="component" value="Unassembled WGS sequence"/>
</dbReference>
<gene>
    <name evidence="3" type="ORF">HNR71_003386</name>
    <name evidence="4" type="ORF">HPO96_05290</name>
</gene>
<dbReference type="FunFam" id="3.40.50.720:FF:000084">
    <property type="entry name" value="Short-chain dehydrogenase reductase"/>
    <property type="match status" value="1"/>
</dbReference>
<keyword evidence="2" id="KW-0560">Oxidoreductase</keyword>
<dbReference type="Proteomes" id="UP000534306">
    <property type="component" value="Unassembled WGS sequence"/>
</dbReference>
<organism evidence="4 5">
    <name type="scientific">Kribbella sandramycini</name>
    <dbReference type="NCBI Taxonomy" id="60450"/>
    <lineage>
        <taxon>Bacteria</taxon>
        <taxon>Bacillati</taxon>
        <taxon>Actinomycetota</taxon>
        <taxon>Actinomycetes</taxon>
        <taxon>Propionibacteriales</taxon>
        <taxon>Kribbellaceae</taxon>
        <taxon>Kribbella</taxon>
    </lineage>
</organism>
<dbReference type="PANTHER" id="PTHR24321:SF8">
    <property type="entry name" value="ESTRADIOL 17-BETA-DEHYDROGENASE 8-RELATED"/>
    <property type="match status" value="1"/>
</dbReference>
<evidence type="ECO:0000313" key="3">
    <source>
        <dbReference type="EMBL" id="MBB6567749.1"/>
    </source>
</evidence>
<dbReference type="InterPro" id="IPR036291">
    <property type="entry name" value="NAD(P)-bd_dom_sf"/>
</dbReference>
<dbReference type="PRINTS" id="PR00081">
    <property type="entry name" value="GDHRDH"/>
</dbReference>
<reference evidence="3 6" key="2">
    <citation type="submission" date="2020-08" db="EMBL/GenBank/DDBJ databases">
        <title>Sequencing the genomes of 1000 actinobacteria strains.</title>
        <authorList>
            <person name="Klenk H.-P."/>
        </authorList>
    </citation>
    <scope>NUCLEOTIDE SEQUENCE [LARGE SCALE GENOMIC DNA]</scope>
    <source>
        <strain evidence="3 6">DSM 15626</strain>
    </source>
</reference>
<dbReference type="EMBL" id="JABJRC010000001">
    <property type="protein sequence ID" value="NOL39655.1"/>
    <property type="molecule type" value="Genomic_DNA"/>
</dbReference>
<dbReference type="RefSeq" id="WP_171671453.1">
    <property type="nucleotide sequence ID" value="NZ_BAAAGT010000003.1"/>
</dbReference>
<comment type="caution">
    <text evidence="4">The sequence shown here is derived from an EMBL/GenBank/DDBJ whole genome shotgun (WGS) entry which is preliminary data.</text>
</comment>
<evidence type="ECO:0000313" key="4">
    <source>
        <dbReference type="EMBL" id="NOL39655.1"/>
    </source>
</evidence>
<evidence type="ECO:0000313" key="5">
    <source>
        <dbReference type="Proteomes" id="UP000534306"/>
    </source>
</evidence>
<dbReference type="PANTHER" id="PTHR24321">
    <property type="entry name" value="DEHYDROGENASES, SHORT CHAIN"/>
    <property type="match status" value="1"/>
</dbReference>
<dbReference type="InterPro" id="IPR020904">
    <property type="entry name" value="Sc_DH/Rdtase_CS"/>
</dbReference>
<dbReference type="Pfam" id="PF13561">
    <property type="entry name" value="adh_short_C2"/>
    <property type="match status" value="1"/>
</dbReference>
<dbReference type="AlphaFoldDB" id="A0A7Y4KW42"/>
<evidence type="ECO:0000256" key="1">
    <source>
        <dbReference type="ARBA" id="ARBA00006484"/>
    </source>
</evidence>
<comment type="similarity">
    <text evidence="1">Belongs to the short-chain dehydrogenases/reductases (SDR) family.</text>
</comment>